<feature type="domain" description="PTS EIIA type-1" evidence="15">
    <location>
        <begin position="19"/>
        <end position="127"/>
    </location>
</feature>
<dbReference type="GO" id="GO:0046872">
    <property type="term" value="F:metal ion binding"/>
    <property type="evidence" value="ECO:0007669"/>
    <property type="project" value="UniProtKB-KW"/>
</dbReference>
<dbReference type="GO" id="GO:0005737">
    <property type="term" value="C:cytoplasm"/>
    <property type="evidence" value="ECO:0007669"/>
    <property type="project" value="UniProtKB-SubCell"/>
</dbReference>
<dbReference type="Gene3D" id="3.50.30.10">
    <property type="entry name" value="Phosphohistidine domain"/>
    <property type="match status" value="1"/>
</dbReference>
<evidence type="ECO:0000256" key="7">
    <source>
        <dbReference type="ARBA" id="ARBA00022490"/>
    </source>
</evidence>
<comment type="cofactor">
    <cofactor evidence="2">
        <name>Mg(2+)</name>
        <dbReference type="ChEBI" id="CHEBI:18420"/>
    </cofactor>
</comment>
<dbReference type="PANTHER" id="PTHR46244">
    <property type="entry name" value="PHOSPHOENOLPYRUVATE-PROTEIN PHOSPHOTRANSFERASE"/>
    <property type="match status" value="1"/>
</dbReference>
<keyword evidence="14" id="KW-0175">Coiled coil</keyword>
<evidence type="ECO:0000256" key="3">
    <source>
        <dbReference type="ARBA" id="ARBA00004496"/>
    </source>
</evidence>
<dbReference type="PROSITE" id="PS00742">
    <property type="entry name" value="PEP_ENZYMES_2"/>
    <property type="match status" value="1"/>
</dbReference>
<dbReference type="NCBIfam" id="TIGR01417">
    <property type="entry name" value="PTS_I_fam"/>
    <property type="match status" value="1"/>
</dbReference>
<dbReference type="GO" id="GO:0009401">
    <property type="term" value="P:phosphoenolpyruvate-dependent sugar phosphotransferase system"/>
    <property type="evidence" value="ECO:0007669"/>
    <property type="project" value="UniProtKB-KW"/>
</dbReference>
<keyword evidence="11" id="KW-0479">Metal-binding</keyword>
<reference evidence="17" key="1">
    <citation type="submission" date="2020-03" db="EMBL/GenBank/DDBJ databases">
        <title>Spirochaetal bacteria isolated from arthropods constitute a novel genus Entomospira genus novum within the order Spirochaetales.</title>
        <authorList>
            <person name="Grana-Miraglia L."/>
            <person name="Sikutova S."/>
            <person name="Fingerle V."/>
            <person name="Sing A."/>
            <person name="Castillo-Ramirez S."/>
            <person name="Margos G."/>
            <person name="Rudolf I."/>
        </authorList>
    </citation>
    <scope>NUCLEOTIDE SEQUENCE</scope>
    <source>
        <strain evidence="17">BR208</strain>
    </source>
</reference>
<dbReference type="InterPro" id="IPR000121">
    <property type="entry name" value="PEP_util_C"/>
</dbReference>
<comment type="similarity">
    <text evidence="4">Belongs to the PEP-utilizing enzyme family.</text>
</comment>
<dbReference type="Gene3D" id="3.20.20.60">
    <property type="entry name" value="Phosphoenolpyruvate-binding domains"/>
    <property type="match status" value="1"/>
</dbReference>
<dbReference type="InterPro" id="IPR008279">
    <property type="entry name" value="PEP-util_enz_mobile_dom"/>
</dbReference>
<feature type="coiled-coil region" evidence="14">
    <location>
        <begin position="325"/>
        <end position="352"/>
    </location>
</feature>
<keyword evidence="10" id="KW-0598">Phosphotransferase system</keyword>
<keyword evidence="7" id="KW-0963">Cytoplasm</keyword>
<organism evidence="17 18">
    <name type="scientific">Entomospira nematocerorum</name>
    <dbReference type="NCBI Taxonomy" id="2719987"/>
    <lineage>
        <taxon>Bacteria</taxon>
        <taxon>Pseudomonadati</taxon>
        <taxon>Spirochaetota</taxon>
        <taxon>Spirochaetia</taxon>
        <taxon>Spirochaetales</taxon>
        <taxon>Spirochaetaceae</taxon>
        <taxon>Entomospira</taxon>
    </lineage>
</organism>
<evidence type="ECO:0000256" key="4">
    <source>
        <dbReference type="ARBA" id="ARBA00007837"/>
    </source>
</evidence>
<comment type="caution">
    <text evidence="17">The sequence shown here is derived from an EMBL/GenBank/DDBJ whole genome shotgun (WGS) entry which is preliminary data.</text>
</comment>
<protein>
    <recommendedName>
        <fullName evidence="5">phosphoenolpyruvate--protein phosphotransferase</fullName>
        <ecNumber evidence="5">2.7.3.9</ecNumber>
    </recommendedName>
</protein>
<dbReference type="EC" id="2.7.3.9" evidence="5"/>
<evidence type="ECO:0000256" key="9">
    <source>
        <dbReference type="ARBA" id="ARBA00022679"/>
    </source>
</evidence>
<dbReference type="RefSeq" id="WP_167703381.1">
    <property type="nucleotide sequence ID" value="NZ_CP118168.1"/>
</dbReference>
<keyword evidence="8" id="KW-0762">Sugar transport</keyword>
<dbReference type="InterPro" id="IPR015813">
    <property type="entry name" value="Pyrv/PenolPyrv_kinase-like_dom"/>
</dbReference>
<keyword evidence="6" id="KW-0813">Transport</keyword>
<evidence type="ECO:0000256" key="1">
    <source>
        <dbReference type="ARBA" id="ARBA00000683"/>
    </source>
</evidence>
<dbReference type="InterPro" id="IPR000032">
    <property type="entry name" value="HPr-like"/>
</dbReference>
<dbReference type="PROSITE" id="PS00371">
    <property type="entry name" value="PTS_EIIA_TYPE_1_HIS"/>
    <property type="match status" value="1"/>
</dbReference>
<dbReference type="InterPro" id="IPR050499">
    <property type="entry name" value="PEP-utilizing_PTS_enzyme"/>
</dbReference>
<keyword evidence="9 17" id="KW-0808">Transferase</keyword>
<dbReference type="SUPFAM" id="SSF52009">
    <property type="entry name" value="Phosphohistidine domain"/>
    <property type="match status" value="1"/>
</dbReference>
<dbReference type="InterPro" id="IPR011055">
    <property type="entry name" value="Dup_hybrid_motif"/>
</dbReference>
<dbReference type="InterPro" id="IPR001127">
    <property type="entry name" value="PTS_EIIA_1_perm"/>
</dbReference>
<dbReference type="PRINTS" id="PR00107">
    <property type="entry name" value="PHOSPHOCPHPR"/>
</dbReference>
<keyword evidence="18" id="KW-1185">Reference proteome</keyword>
<dbReference type="Pfam" id="PF05524">
    <property type="entry name" value="PEP-utilisers_N"/>
    <property type="match status" value="1"/>
</dbReference>
<name>A0A968GBQ9_9SPIO</name>
<comment type="catalytic activity">
    <reaction evidence="1">
        <text>L-histidyl-[protein] + phosphoenolpyruvate = N(pros)-phospho-L-histidyl-[protein] + pyruvate</text>
        <dbReference type="Rhea" id="RHEA:23880"/>
        <dbReference type="Rhea" id="RHEA-COMP:9745"/>
        <dbReference type="Rhea" id="RHEA-COMP:9746"/>
        <dbReference type="ChEBI" id="CHEBI:15361"/>
        <dbReference type="ChEBI" id="CHEBI:29979"/>
        <dbReference type="ChEBI" id="CHEBI:58702"/>
        <dbReference type="ChEBI" id="CHEBI:64837"/>
        <dbReference type="EC" id="2.7.3.9"/>
    </reaction>
</comment>
<evidence type="ECO:0000256" key="13">
    <source>
        <dbReference type="ARBA" id="ARBA00022842"/>
    </source>
</evidence>
<dbReference type="Gene3D" id="1.10.274.10">
    <property type="entry name" value="PtsI, HPr-binding domain"/>
    <property type="match status" value="1"/>
</dbReference>
<dbReference type="InterPro" id="IPR036637">
    <property type="entry name" value="Phosphohistidine_dom_sf"/>
</dbReference>
<dbReference type="InterPro" id="IPR035895">
    <property type="entry name" value="HPr-like_sf"/>
</dbReference>
<dbReference type="PROSITE" id="PS51350">
    <property type="entry name" value="PTS_HPR_DOM"/>
    <property type="match status" value="1"/>
</dbReference>
<dbReference type="SUPFAM" id="SSF51621">
    <property type="entry name" value="Phosphoenolpyruvate/pyruvate domain"/>
    <property type="match status" value="1"/>
</dbReference>
<gene>
    <name evidence="17" type="primary">ptsP</name>
    <name evidence="17" type="ORF">HCT46_03300</name>
</gene>
<dbReference type="AlphaFoldDB" id="A0A968GBQ9"/>
<feature type="domain" description="HPr" evidence="16">
    <location>
        <begin position="162"/>
        <end position="254"/>
    </location>
</feature>
<evidence type="ECO:0000256" key="6">
    <source>
        <dbReference type="ARBA" id="ARBA00022448"/>
    </source>
</evidence>
<dbReference type="InterPro" id="IPR001020">
    <property type="entry name" value="PTS_HPr_His_P_site"/>
</dbReference>
<evidence type="ECO:0000313" key="17">
    <source>
        <dbReference type="EMBL" id="NIZ46942.1"/>
    </source>
</evidence>
<dbReference type="PRINTS" id="PR01736">
    <property type="entry name" value="PHPHTRNFRASE"/>
</dbReference>
<dbReference type="PROSITE" id="PS00369">
    <property type="entry name" value="PTS_HPR_HIS"/>
    <property type="match status" value="1"/>
</dbReference>
<dbReference type="SUPFAM" id="SSF55594">
    <property type="entry name" value="HPr-like"/>
    <property type="match status" value="1"/>
</dbReference>
<evidence type="ECO:0000256" key="14">
    <source>
        <dbReference type="SAM" id="Coils"/>
    </source>
</evidence>
<dbReference type="InterPro" id="IPR023151">
    <property type="entry name" value="PEP_util_CS"/>
</dbReference>
<dbReference type="Gene3D" id="3.30.1340.10">
    <property type="entry name" value="HPr-like"/>
    <property type="match status" value="1"/>
</dbReference>
<evidence type="ECO:0000313" key="18">
    <source>
        <dbReference type="Proteomes" id="UP000752013"/>
    </source>
</evidence>
<dbReference type="PROSITE" id="PS51093">
    <property type="entry name" value="PTS_EIIA_TYPE_1"/>
    <property type="match status" value="1"/>
</dbReference>
<sequence length="853" mass="92557">MIFLAPATGKVLPIKEAPDPVFADKMIGDGIIIVPEEKKGFVCSPISGTIKTLNPNNHAVTIEHYETGVEVLIHIGIDTVSLKGKGFKPRRIKEGSVVKAGQPLIHVNYDFVRSRQLSDYILIIIANRPQATVKDETTGYVKVEEPLFSLSDTLANKPEEKTPSNEVLVTSDWIVVKNPTGLHARPTARLVNLGQQIQGSVIIEHENGKTADGKSSTAVMNLSVGRGDKIRIQAPSEADYKPMIEAIKDGLGEDISGFDSNEPAAAAVETKLDESLITQDFDTTKQTINATGETQLSLNIASPGLAIGKAFVLKHEDLGLEPTIIGSVEEEIQFLRNALKQSETNIRAEMAEADSEGQEILEAHLAFLTDPSFVDETEKLIATGKNAAWSWQHITEQNAEELAASENAYLAARAADVRDVARRVLTLILGDDDEVVYPEDAIVLTEEFFPSDVGRMTSAVIGTATVLGTPTGHAAIMMRNRGIPSLYGAPKALTSVKTGTTIIIDAQQGLLIIDPTKETLSRYKEEADKSAKVREQNLADAHKPATTTDGHKVTISGNISDVSEAKIAVERGAEGFGLVRSEFLFHDRATAPTEEEQIAIYQPIVEVTTEGHHAVVRLLDAGGDKPISYVRAAPEENPLLGIRGVRLFIDNEDLLRTQLRALLHCKPYSKLHIMIPMISIMKEVEMVRKILHEEAKKLNIDIKDLPKLGIMAETPAVCAMSEQFARHVDFFSVGSNDLTQYTMAMDRTHSRLASQASAANPGVLQQVKLLCDGAKKHKVPVAVCGGAASDPITAAIFIGLGVDELACSGVSIPQIKALMRRHSLKQLQDVAQRALACETEEEVKKLVSTTLDI</sequence>
<evidence type="ECO:0000256" key="2">
    <source>
        <dbReference type="ARBA" id="ARBA00001946"/>
    </source>
</evidence>
<dbReference type="SUPFAM" id="SSF51261">
    <property type="entry name" value="Duplicated hybrid motif"/>
    <property type="match status" value="1"/>
</dbReference>
<evidence type="ECO:0000259" key="15">
    <source>
        <dbReference type="PROSITE" id="PS51093"/>
    </source>
</evidence>
<dbReference type="PANTHER" id="PTHR46244:SF6">
    <property type="entry name" value="PHOSPHOENOLPYRUVATE-PROTEIN PHOSPHOTRANSFERASE"/>
    <property type="match status" value="1"/>
</dbReference>
<keyword evidence="13" id="KW-0460">Magnesium</keyword>
<accession>A0A968GBQ9</accession>
<dbReference type="GO" id="GO:0016301">
    <property type="term" value="F:kinase activity"/>
    <property type="evidence" value="ECO:0007669"/>
    <property type="project" value="UniProtKB-KW"/>
</dbReference>
<dbReference type="InterPro" id="IPR036618">
    <property type="entry name" value="PtsI_HPr-bd_sf"/>
</dbReference>
<dbReference type="Gene3D" id="2.70.70.10">
    <property type="entry name" value="Glucose Permease (Domain IIA)"/>
    <property type="match status" value="1"/>
</dbReference>
<dbReference type="Pfam" id="PF00391">
    <property type="entry name" value="PEP-utilizers"/>
    <property type="match status" value="1"/>
</dbReference>
<dbReference type="Pfam" id="PF00358">
    <property type="entry name" value="PTS_EIIA_1"/>
    <property type="match status" value="1"/>
</dbReference>
<dbReference type="InterPro" id="IPR006318">
    <property type="entry name" value="PTS_EI-like"/>
</dbReference>
<evidence type="ECO:0000256" key="8">
    <source>
        <dbReference type="ARBA" id="ARBA00022597"/>
    </source>
</evidence>
<dbReference type="GO" id="GO:0008965">
    <property type="term" value="F:phosphoenolpyruvate-protein phosphotransferase activity"/>
    <property type="evidence" value="ECO:0007669"/>
    <property type="project" value="UniProtKB-EC"/>
</dbReference>
<dbReference type="InterPro" id="IPR008731">
    <property type="entry name" value="PTS_EIN"/>
</dbReference>
<dbReference type="Pfam" id="PF00381">
    <property type="entry name" value="PTS-HPr"/>
    <property type="match status" value="1"/>
</dbReference>
<dbReference type="Pfam" id="PF02896">
    <property type="entry name" value="PEP-utilizers_C"/>
    <property type="match status" value="1"/>
</dbReference>
<keyword evidence="12" id="KW-0418">Kinase</keyword>
<dbReference type="SUPFAM" id="SSF47831">
    <property type="entry name" value="Enzyme I of the PEP:sugar phosphotransferase system HPr-binding (sub)domain"/>
    <property type="match status" value="1"/>
</dbReference>
<evidence type="ECO:0000259" key="16">
    <source>
        <dbReference type="PROSITE" id="PS51350"/>
    </source>
</evidence>
<proteinExistence type="inferred from homology"/>
<evidence type="ECO:0000256" key="5">
    <source>
        <dbReference type="ARBA" id="ARBA00012232"/>
    </source>
</evidence>
<dbReference type="Proteomes" id="UP000752013">
    <property type="component" value="Unassembled WGS sequence"/>
</dbReference>
<dbReference type="CDD" id="cd00367">
    <property type="entry name" value="PTS-HPr_like"/>
    <property type="match status" value="1"/>
</dbReference>
<dbReference type="InterPro" id="IPR040442">
    <property type="entry name" value="Pyrv_kinase-like_dom_sf"/>
</dbReference>
<comment type="subcellular location">
    <subcellularLocation>
        <location evidence="3">Cytoplasm</location>
    </subcellularLocation>
</comment>
<dbReference type="NCBIfam" id="TIGR00830">
    <property type="entry name" value="PTBA"/>
    <property type="match status" value="1"/>
</dbReference>
<dbReference type="EMBL" id="JAATLK010000001">
    <property type="protein sequence ID" value="NIZ46942.1"/>
    <property type="molecule type" value="Genomic_DNA"/>
</dbReference>
<evidence type="ECO:0000256" key="11">
    <source>
        <dbReference type="ARBA" id="ARBA00022723"/>
    </source>
</evidence>
<evidence type="ECO:0000256" key="10">
    <source>
        <dbReference type="ARBA" id="ARBA00022683"/>
    </source>
</evidence>
<evidence type="ECO:0000256" key="12">
    <source>
        <dbReference type="ARBA" id="ARBA00022777"/>
    </source>
</evidence>